<organism evidence="1 2">
    <name type="scientific">Anas platyrhynchos</name>
    <name type="common">Mallard</name>
    <name type="synonym">Anas boschas</name>
    <dbReference type="NCBI Taxonomy" id="8839"/>
    <lineage>
        <taxon>Eukaryota</taxon>
        <taxon>Metazoa</taxon>
        <taxon>Chordata</taxon>
        <taxon>Craniata</taxon>
        <taxon>Vertebrata</taxon>
        <taxon>Euteleostomi</taxon>
        <taxon>Archelosauria</taxon>
        <taxon>Archosauria</taxon>
        <taxon>Dinosauria</taxon>
        <taxon>Saurischia</taxon>
        <taxon>Theropoda</taxon>
        <taxon>Coelurosauria</taxon>
        <taxon>Aves</taxon>
        <taxon>Neognathae</taxon>
        <taxon>Galloanserae</taxon>
        <taxon>Anseriformes</taxon>
        <taxon>Anatidae</taxon>
        <taxon>Anatinae</taxon>
        <taxon>Anas</taxon>
    </lineage>
</organism>
<dbReference type="AlphaFoldDB" id="R0LL18"/>
<keyword evidence="2" id="KW-1185">Reference proteome</keyword>
<accession>R0LL18</accession>
<sequence>MPDAEIAFSCAQFCAEFCSLPVLVHLPVNAKQAARTGSGDEQVQEGGMLYKSQALALQHQVLLGRRESLISLGTVWTNTKISPAFMQNIQGSRHGLRGRKQLGVRVPYWAQWSMSLMLNSLLRQRIQLSDSTVKASVGEVTWKANSQEKQLVTTTLFQGSRLFGELLNKAVTENLAKEDKSLPSSLPQPVWARQQMLTLVEHFFPLTSPAAGNPLPFLPFSENWSGHELSPCGQPHGAQLPADTDVWLCSACAACVQPNYQEHSVEGTLWITLLKFSKVGKMSSKPTPESVLSSTVLNMHRHSVLCCCRLGLLHFQCVRLLNGAVSGRQSASTQPLQRGVGCLLWECHYSKTLSFLAALQALNNGAGGHRAHVCHIKDISQKGMCSLWRPFSCAKKEAHDAQPLLRHCTGRHCKILIFQVQKEPIFYESVYYRGQYKRHLFWTKDGLSATSENAVVTSHKSDAEQFSSVQGTFTYMYAVTQHATETRHKQG</sequence>
<proteinExistence type="predicted"/>
<evidence type="ECO:0000313" key="1">
    <source>
        <dbReference type="EMBL" id="EOB06369.1"/>
    </source>
</evidence>
<protein>
    <submittedName>
        <fullName evidence="1">Uncharacterized protein</fullName>
    </submittedName>
</protein>
<dbReference type="Proteomes" id="UP000296049">
    <property type="component" value="Unassembled WGS sequence"/>
</dbReference>
<gene>
    <name evidence="1" type="ORF">Anapl_00844</name>
</gene>
<name>R0LL18_ANAPL</name>
<reference evidence="2" key="1">
    <citation type="journal article" date="2013" name="Nat. Genet.">
        <title>The duck genome and transcriptome provide insight into an avian influenza virus reservoir species.</title>
        <authorList>
            <person name="Huang Y."/>
            <person name="Li Y."/>
            <person name="Burt D.W."/>
            <person name="Chen H."/>
            <person name="Zhang Y."/>
            <person name="Qian W."/>
            <person name="Kim H."/>
            <person name="Gan S."/>
            <person name="Zhao Y."/>
            <person name="Li J."/>
            <person name="Yi K."/>
            <person name="Feng H."/>
            <person name="Zhu P."/>
            <person name="Li B."/>
            <person name="Liu Q."/>
            <person name="Fairley S."/>
            <person name="Magor K.E."/>
            <person name="Du Z."/>
            <person name="Hu X."/>
            <person name="Goodman L."/>
            <person name="Tafer H."/>
            <person name="Vignal A."/>
            <person name="Lee T."/>
            <person name="Kim K.W."/>
            <person name="Sheng Z."/>
            <person name="An Y."/>
            <person name="Searle S."/>
            <person name="Herrero J."/>
            <person name="Groenen M.A."/>
            <person name="Crooijmans R.P."/>
            <person name="Faraut T."/>
            <person name="Cai Q."/>
            <person name="Webster R.G."/>
            <person name="Aldridge J.R."/>
            <person name="Warren W.C."/>
            <person name="Bartschat S."/>
            <person name="Kehr S."/>
            <person name="Marz M."/>
            <person name="Stadler P.F."/>
            <person name="Smith J."/>
            <person name="Kraus R.H."/>
            <person name="Zhao Y."/>
            <person name="Ren L."/>
            <person name="Fei J."/>
            <person name="Morisson M."/>
            <person name="Kaiser P."/>
            <person name="Griffin D.K."/>
            <person name="Rao M."/>
            <person name="Pitel F."/>
            <person name="Wang J."/>
            <person name="Li N."/>
        </authorList>
    </citation>
    <scope>NUCLEOTIDE SEQUENCE [LARGE SCALE GENOMIC DNA]</scope>
</reference>
<dbReference type="EMBL" id="KB742619">
    <property type="protein sequence ID" value="EOB06369.1"/>
    <property type="molecule type" value="Genomic_DNA"/>
</dbReference>
<evidence type="ECO:0000313" key="2">
    <source>
        <dbReference type="Proteomes" id="UP000296049"/>
    </source>
</evidence>